<name>A0A2N5U237_9BASI</name>
<gene>
    <name evidence="2" type="ORF">PCANC_21024</name>
</gene>
<reference evidence="2 3" key="1">
    <citation type="submission" date="2017-11" db="EMBL/GenBank/DDBJ databases">
        <title>De novo assembly and phasing of dikaryotic genomes from two isolates of Puccinia coronata f. sp. avenae, the causal agent of oat crown rust.</title>
        <authorList>
            <person name="Miller M.E."/>
            <person name="Zhang Y."/>
            <person name="Omidvar V."/>
            <person name="Sperschneider J."/>
            <person name="Schwessinger B."/>
            <person name="Raley C."/>
            <person name="Palmer J.M."/>
            <person name="Garnica D."/>
            <person name="Upadhyaya N."/>
            <person name="Rathjen J."/>
            <person name="Taylor J.M."/>
            <person name="Park R.F."/>
            <person name="Dodds P.N."/>
            <person name="Hirsch C.D."/>
            <person name="Kianian S.F."/>
            <person name="Figueroa M."/>
        </authorList>
    </citation>
    <scope>NUCLEOTIDE SEQUENCE [LARGE SCALE GENOMIC DNA]</scope>
    <source>
        <strain evidence="2">12NC29</strain>
    </source>
</reference>
<evidence type="ECO:0000313" key="2">
    <source>
        <dbReference type="EMBL" id="PLW31801.1"/>
    </source>
</evidence>
<organism evidence="2 3">
    <name type="scientific">Puccinia coronata f. sp. avenae</name>
    <dbReference type="NCBI Taxonomy" id="200324"/>
    <lineage>
        <taxon>Eukaryota</taxon>
        <taxon>Fungi</taxon>
        <taxon>Dikarya</taxon>
        <taxon>Basidiomycota</taxon>
        <taxon>Pucciniomycotina</taxon>
        <taxon>Pucciniomycetes</taxon>
        <taxon>Pucciniales</taxon>
        <taxon>Pucciniaceae</taxon>
        <taxon>Puccinia</taxon>
    </lineage>
</organism>
<protein>
    <submittedName>
        <fullName evidence="2">Uncharacterized protein</fullName>
    </submittedName>
</protein>
<keyword evidence="3" id="KW-1185">Reference proteome</keyword>
<feature type="region of interest" description="Disordered" evidence="1">
    <location>
        <begin position="160"/>
        <end position="209"/>
    </location>
</feature>
<proteinExistence type="predicted"/>
<evidence type="ECO:0000256" key="1">
    <source>
        <dbReference type="SAM" id="MobiDB-lite"/>
    </source>
</evidence>
<feature type="compositionally biased region" description="Polar residues" evidence="1">
    <location>
        <begin position="179"/>
        <end position="190"/>
    </location>
</feature>
<accession>A0A2N5U237</accession>
<evidence type="ECO:0000313" key="3">
    <source>
        <dbReference type="Proteomes" id="UP000235388"/>
    </source>
</evidence>
<sequence>MMPPDQDANIPDTNEYATHCLHAQIYAARDSTHLLTNSPQNNPVNWVYCCRRGPLVTRRAGTVCSLHSRPPTIVEGDRHHPAHSTCQVAAADHQPKAALGLVIMPSNGTHRTTDDELSTTEEGPAAVVVTTPGNGTNRTTDNELSTIEEGFLDELSTTVEGEPDELSTTEEGTVEASCELSSTKAGTTPESTRDAELTITKAAGTPLAP</sequence>
<dbReference type="AlphaFoldDB" id="A0A2N5U237"/>
<dbReference type="EMBL" id="PGCJ01000339">
    <property type="protein sequence ID" value="PLW31801.1"/>
    <property type="molecule type" value="Genomic_DNA"/>
</dbReference>
<comment type="caution">
    <text evidence="2">The sequence shown here is derived from an EMBL/GenBank/DDBJ whole genome shotgun (WGS) entry which is preliminary data.</text>
</comment>
<dbReference type="Proteomes" id="UP000235388">
    <property type="component" value="Unassembled WGS sequence"/>
</dbReference>